<evidence type="ECO:0000313" key="3">
    <source>
        <dbReference type="Proteomes" id="UP000245647"/>
    </source>
</evidence>
<protein>
    <recommendedName>
        <fullName evidence="1">MIP18 family-like domain-containing protein</fullName>
    </recommendedName>
</protein>
<sequence length="167" mass="19305">MPDGSVYPLLHFVLYRLRRQIGNAVIRRFRFPDHNSSGVYHQSDHRLFPPVTNNNNMNSFNITDSSTFTRMNVMETLRTIPDPELNVNIIDLGLVYNVEVKEPEKEIIITMTLSSKHCPMGEAILQSVKNGVKHNFEDFSVEVNLTWEPQWGYDNITEEGLKQLRGQ</sequence>
<organism evidence="2 3">
    <name type="scientific">Pararcticibacter amylolyticus</name>
    <dbReference type="NCBI Taxonomy" id="2173175"/>
    <lineage>
        <taxon>Bacteria</taxon>
        <taxon>Pseudomonadati</taxon>
        <taxon>Bacteroidota</taxon>
        <taxon>Sphingobacteriia</taxon>
        <taxon>Sphingobacteriales</taxon>
        <taxon>Sphingobacteriaceae</taxon>
        <taxon>Pararcticibacter</taxon>
    </lineage>
</organism>
<dbReference type="Proteomes" id="UP000245647">
    <property type="component" value="Unassembled WGS sequence"/>
</dbReference>
<keyword evidence="3" id="KW-1185">Reference proteome</keyword>
<dbReference type="PANTHER" id="PTHR42831:SF1">
    <property type="entry name" value="FE-S PROTEIN MATURATION AUXILIARY FACTOR YITW"/>
    <property type="match status" value="1"/>
</dbReference>
<dbReference type="InterPro" id="IPR034904">
    <property type="entry name" value="FSCA_dom_sf"/>
</dbReference>
<dbReference type="EMBL" id="QEAS01000010">
    <property type="protein sequence ID" value="PWG80253.1"/>
    <property type="molecule type" value="Genomic_DNA"/>
</dbReference>
<dbReference type="Pfam" id="PF01883">
    <property type="entry name" value="FeS_assembly_P"/>
    <property type="match status" value="1"/>
</dbReference>
<proteinExistence type="predicted"/>
<name>A0A2U2PFV1_9SPHI</name>
<dbReference type="AlphaFoldDB" id="A0A2U2PFV1"/>
<gene>
    <name evidence="2" type="ORF">DDR33_13760</name>
</gene>
<dbReference type="InterPro" id="IPR052339">
    <property type="entry name" value="Fe-S_Maturation_MIP18"/>
</dbReference>
<dbReference type="PANTHER" id="PTHR42831">
    <property type="entry name" value="FE-S PROTEIN MATURATION AUXILIARY FACTOR YITW"/>
    <property type="match status" value="1"/>
</dbReference>
<dbReference type="SUPFAM" id="SSF117916">
    <property type="entry name" value="Fe-S cluster assembly (FSCA) domain-like"/>
    <property type="match status" value="1"/>
</dbReference>
<dbReference type="Gene3D" id="3.30.300.130">
    <property type="entry name" value="Fe-S cluster assembly (FSCA)"/>
    <property type="match status" value="1"/>
</dbReference>
<reference evidence="2 3" key="1">
    <citation type="submission" date="2018-04" db="EMBL/GenBank/DDBJ databases">
        <title>Pedobacter chongqingensis sp. nov., isolated from a rottenly hemp rope.</title>
        <authorList>
            <person name="Cai Y."/>
        </authorList>
    </citation>
    <scope>NUCLEOTIDE SEQUENCE [LARGE SCALE GENOMIC DNA]</scope>
    <source>
        <strain evidence="2 3">FJ4-8</strain>
    </source>
</reference>
<dbReference type="InterPro" id="IPR002744">
    <property type="entry name" value="MIP18-like"/>
</dbReference>
<evidence type="ECO:0000313" key="2">
    <source>
        <dbReference type="EMBL" id="PWG80253.1"/>
    </source>
</evidence>
<feature type="domain" description="MIP18 family-like" evidence="1">
    <location>
        <begin position="72"/>
        <end position="144"/>
    </location>
</feature>
<evidence type="ECO:0000259" key="1">
    <source>
        <dbReference type="Pfam" id="PF01883"/>
    </source>
</evidence>
<accession>A0A2U2PFV1</accession>
<comment type="caution">
    <text evidence="2">The sequence shown here is derived from an EMBL/GenBank/DDBJ whole genome shotgun (WGS) entry which is preliminary data.</text>
</comment>